<dbReference type="Proteomes" id="UP001500840">
    <property type="component" value="Unassembled WGS sequence"/>
</dbReference>
<organism evidence="6 7">
    <name type="scientific">Novipirellula rosea</name>
    <dbReference type="NCBI Taxonomy" id="1031540"/>
    <lineage>
        <taxon>Bacteria</taxon>
        <taxon>Pseudomonadati</taxon>
        <taxon>Planctomycetota</taxon>
        <taxon>Planctomycetia</taxon>
        <taxon>Pirellulales</taxon>
        <taxon>Pirellulaceae</taxon>
        <taxon>Novipirellula</taxon>
    </lineage>
</organism>
<dbReference type="InterPro" id="IPR011050">
    <property type="entry name" value="Pectin_lyase_fold/virulence"/>
</dbReference>
<dbReference type="SUPFAM" id="SSF51126">
    <property type="entry name" value="Pectin lyase-like"/>
    <property type="match status" value="1"/>
</dbReference>
<accession>A0ABP8MGG1</accession>
<protein>
    <recommendedName>
        <fullName evidence="8">Pectate lyase superfamily protein</fullName>
    </recommendedName>
</protein>
<dbReference type="InterPro" id="IPR012334">
    <property type="entry name" value="Pectin_lyas_fold"/>
</dbReference>
<evidence type="ECO:0000256" key="2">
    <source>
        <dbReference type="ARBA" id="ARBA00022801"/>
    </source>
</evidence>
<evidence type="ECO:0000313" key="6">
    <source>
        <dbReference type="EMBL" id="GAA4449020.1"/>
    </source>
</evidence>
<keyword evidence="7" id="KW-1185">Reference proteome</keyword>
<keyword evidence="5" id="KW-0732">Signal</keyword>
<comment type="similarity">
    <text evidence="1 4">Belongs to the glycosyl hydrolase 28 family.</text>
</comment>
<evidence type="ECO:0000256" key="4">
    <source>
        <dbReference type="RuleBase" id="RU361169"/>
    </source>
</evidence>
<feature type="signal peptide" evidence="5">
    <location>
        <begin position="1"/>
        <end position="29"/>
    </location>
</feature>
<dbReference type="InterPro" id="IPR000743">
    <property type="entry name" value="Glyco_hydro_28"/>
</dbReference>
<evidence type="ECO:0008006" key="8">
    <source>
        <dbReference type="Google" id="ProtNLM"/>
    </source>
</evidence>
<evidence type="ECO:0000256" key="5">
    <source>
        <dbReference type="SAM" id="SignalP"/>
    </source>
</evidence>
<dbReference type="EMBL" id="BAABGA010000017">
    <property type="protein sequence ID" value="GAA4449020.1"/>
    <property type="molecule type" value="Genomic_DNA"/>
</dbReference>
<sequence length="434" mass="46818">MNETTRGWWWKTGLPVLLLCSLGWSFASASPPDRGSSESTSRDFITPNEFAGTDVERINQAIEAAADAGCRVVIPRVNLGDGQRRDIWLLDSAILLHSNTTLELDNCHIKLSDRCRDNFMRSVNCGLGITGIDPLQNIHIRGIGHAVLEGADRPRASGDSGKTLGTKTYGTDAGVQGESQLGDWRNIGVLLAFVEHFSIENITIKDSHCWAISLERCAHGTLRDLDFASRGYKMIDDTRQSILNQDGVDLRMGCHDILIDNITGYTGDDLVALTAIPRSDRAAGSLATTMVSAGDDRGDGLDDIRHIIIRNVRGYCAGRHHIVRLLNTSGVKMHDIIVDGLIDTSPGDLTCKAAVKIGDHHYGGGVAPLGDTCRIMVSNVTSQSQHTILIGGSLSESILSNLIRHGPAGEAVTIQAGAEYIRDVTITNVHVVGE</sequence>
<evidence type="ECO:0000313" key="7">
    <source>
        <dbReference type="Proteomes" id="UP001500840"/>
    </source>
</evidence>
<evidence type="ECO:0000256" key="1">
    <source>
        <dbReference type="ARBA" id="ARBA00008834"/>
    </source>
</evidence>
<comment type="caution">
    <text evidence="6">The sequence shown here is derived from an EMBL/GenBank/DDBJ whole genome shotgun (WGS) entry which is preliminary data.</text>
</comment>
<reference evidence="7" key="1">
    <citation type="journal article" date="2019" name="Int. J. Syst. Evol. Microbiol.">
        <title>The Global Catalogue of Microorganisms (GCM) 10K type strain sequencing project: providing services to taxonomists for standard genome sequencing and annotation.</title>
        <authorList>
            <consortium name="The Broad Institute Genomics Platform"/>
            <consortium name="The Broad Institute Genome Sequencing Center for Infectious Disease"/>
            <person name="Wu L."/>
            <person name="Ma J."/>
        </authorList>
    </citation>
    <scope>NUCLEOTIDE SEQUENCE [LARGE SCALE GENOMIC DNA]</scope>
    <source>
        <strain evidence="7">JCM 17759</strain>
    </source>
</reference>
<gene>
    <name evidence="6" type="ORF">GCM10023156_13010</name>
</gene>
<keyword evidence="3 4" id="KW-0326">Glycosidase</keyword>
<dbReference type="RefSeq" id="WP_345320499.1">
    <property type="nucleotide sequence ID" value="NZ_BAABGA010000017.1"/>
</dbReference>
<keyword evidence="2 4" id="KW-0378">Hydrolase</keyword>
<dbReference type="Pfam" id="PF00295">
    <property type="entry name" value="Glyco_hydro_28"/>
    <property type="match status" value="1"/>
</dbReference>
<name>A0ABP8MGG1_9BACT</name>
<proteinExistence type="inferred from homology"/>
<dbReference type="Gene3D" id="2.160.20.10">
    <property type="entry name" value="Single-stranded right-handed beta-helix, Pectin lyase-like"/>
    <property type="match status" value="1"/>
</dbReference>
<feature type="chain" id="PRO_5046807023" description="Pectate lyase superfamily protein" evidence="5">
    <location>
        <begin position="30"/>
        <end position="434"/>
    </location>
</feature>
<evidence type="ECO:0000256" key="3">
    <source>
        <dbReference type="ARBA" id="ARBA00023295"/>
    </source>
</evidence>